<feature type="transmembrane region" description="Helical" evidence="5">
    <location>
        <begin position="231"/>
        <end position="247"/>
    </location>
</feature>
<evidence type="ECO:0000256" key="4">
    <source>
        <dbReference type="ARBA" id="ARBA00023136"/>
    </source>
</evidence>
<feature type="transmembrane region" description="Helical" evidence="5">
    <location>
        <begin position="115"/>
        <end position="133"/>
    </location>
</feature>
<evidence type="ECO:0000256" key="5">
    <source>
        <dbReference type="SAM" id="Phobius"/>
    </source>
</evidence>
<dbReference type="Gene3D" id="1.20.1250.20">
    <property type="entry name" value="MFS general substrate transporter like domains"/>
    <property type="match status" value="1"/>
</dbReference>
<dbReference type="PANTHER" id="PTHR42718">
    <property type="entry name" value="MAJOR FACILITATOR SUPERFAMILY MULTIDRUG TRANSPORTER MFSC"/>
    <property type="match status" value="1"/>
</dbReference>
<evidence type="ECO:0000313" key="8">
    <source>
        <dbReference type="Proteomes" id="UP000591272"/>
    </source>
</evidence>
<keyword evidence="2 5" id="KW-0812">Transmembrane</keyword>
<sequence length="445" mass="46085">MRTEITTPEGTGRTAAGWWPLAAIALAVFMLMLDATVVTVALPDLGRDLHAGLDGLQWAMNAYTLAMAAFQLTAGSLADRLGRRRTFLAGVVAFAVSSLACGLATALPVLIAARVVQGLAGALMFATTLALIAQCYDGRDRGIALGVRGTVAGLAVVLGPVAGGALVSGFGWRWIFLINLPVAALTLALAHRSLPRREHLEVRRLDLAGPVLLAITLVLLVLALLRGADDVRLYGGSAAGAVAFLLLQRRRREPMLDLTLFRSRVFTGTQVGSFTVQASVFALLIYLSVYFQEHEHYTALRTGLAFLPLVVPILLAGPLAGAVMDRMPKGALVAGALASLTTGIALMDAHLTTGLIVAGFGCGVALPVLGGLAVDIPDERHLGMASGVNNTVLQVGISVGIAVYGAVLGAGAPSHADLGRLFSLGAAIALTGAVLTAIMLRGRSR</sequence>
<feature type="transmembrane region" description="Helical" evidence="5">
    <location>
        <begin position="330"/>
        <end position="347"/>
    </location>
</feature>
<feature type="domain" description="Major facilitator superfamily (MFS) profile" evidence="6">
    <location>
        <begin position="20"/>
        <end position="444"/>
    </location>
</feature>
<feature type="transmembrane region" description="Helical" evidence="5">
    <location>
        <begin position="388"/>
        <end position="409"/>
    </location>
</feature>
<name>A0A7Y9GKB5_9ACTN</name>
<reference evidence="7 8" key="1">
    <citation type="submission" date="2020-07" db="EMBL/GenBank/DDBJ databases">
        <title>Sequencing the genomes of 1000 actinobacteria strains.</title>
        <authorList>
            <person name="Klenk H.-P."/>
        </authorList>
    </citation>
    <scope>NUCLEOTIDE SEQUENCE [LARGE SCALE GENOMIC DNA]</scope>
    <source>
        <strain evidence="7 8">DSM 43461</strain>
    </source>
</reference>
<evidence type="ECO:0000313" key="7">
    <source>
        <dbReference type="EMBL" id="NYE17906.1"/>
    </source>
</evidence>
<feature type="transmembrane region" description="Helical" evidence="5">
    <location>
        <begin position="21"/>
        <end position="43"/>
    </location>
</feature>
<dbReference type="RefSeq" id="WP_179838179.1">
    <property type="nucleotide sequence ID" value="NZ_BMRD01000003.1"/>
</dbReference>
<proteinExistence type="predicted"/>
<dbReference type="GO" id="GO:0022857">
    <property type="term" value="F:transmembrane transporter activity"/>
    <property type="evidence" value="ECO:0007669"/>
    <property type="project" value="InterPro"/>
</dbReference>
<dbReference type="Pfam" id="PF07690">
    <property type="entry name" value="MFS_1"/>
    <property type="match status" value="1"/>
</dbReference>
<feature type="transmembrane region" description="Helical" evidence="5">
    <location>
        <begin position="145"/>
        <end position="168"/>
    </location>
</feature>
<comment type="subcellular location">
    <subcellularLocation>
        <location evidence="1">Cell membrane</location>
        <topology evidence="1">Multi-pass membrane protein</topology>
    </subcellularLocation>
</comment>
<evidence type="ECO:0000256" key="2">
    <source>
        <dbReference type="ARBA" id="ARBA00022692"/>
    </source>
</evidence>
<dbReference type="PROSITE" id="PS50850">
    <property type="entry name" value="MFS"/>
    <property type="match status" value="1"/>
</dbReference>
<dbReference type="Gene3D" id="1.20.1720.10">
    <property type="entry name" value="Multidrug resistance protein D"/>
    <property type="match status" value="1"/>
</dbReference>
<dbReference type="SUPFAM" id="SSF103473">
    <property type="entry name" value="MFS general substrate transporter"/>
    <property type="match status" value="1"/>
</dbReference>
<dbReference type="Proteomes" id="UP000591272">
    <property type="component" value="Unassembled WGS sequence"/>
</dbReference>
<dbReference type="PANTHER" id="PTHR42718:SF49">
    <property type="entry name" value="EXPORT PROTEIN"/>
    <property type="match status" value="1"/>
</dbReference>
<dbReference type="InterPro" id="IPR011701">
    <property type="entry name" value="MFS"/>
</dbReference>
<feature type="transmembrane region" description="Helical" evidence="5">
    <location>
        <begin position="421"/>
        <end position="440"/>
    </location>
</feature>
<feature type="transmembrane region" description="Helical" evidence="5">
    <location>
        <begin position="207"/>
        <end position="225"/>
    </location>
</feature>
<feature type="transmembrane region" description="Helical" evidence="5">
    <location>
        <begin position="55"/>
        <end position="74"/>
    </location>
</feature>
<feature type="transmembrane region" description="Helical" evidence="5">
    <location>
        <begin position="86"/>
        <end position="109"/>
    </location>
</feature>
<protein>
    <submittedName>
        <fullName evidence="7">EmrB/QacA subfamily drug resistance transporter</fullName>
    </submittedName>
</protein>
<dbReference type="GO" id="GO:0005886">
    <property type="term" value="C:plasma membrane"/>
    <property type="evidence" value="ECO:0007669"/>
    <property type="project" value="UniProtKB-SubCell"/>
</dbReference>
<evidence type="ECO:0000256" key="1">
    <source>
        <dbReference type="ARBA" id="ARBA00004651"/>
    </source>
</evidence>
<feature type="transmembrane region" description="Helical" evidence="5">
    <location>
        <begin position="303"/>
        <end position="323"/>
    </location>
</feature>
<dbReference type="AlphaFoldDB" id="A0A7Y9GKB5"/>
<dbReference type="PRINTS" id="PR01036">
    <property type="entry name" value="TCRTETB"/>
</dbReference>
<dbReference type="InterPro" id="IPR020846">
    <property type="entry name" value="MFS_dom"/>
</dbReference>
<keyword evidence="3 5" id="KW-1133">Transmembrane helix</keyword>
<keyword evidence="8" id="KW-1185">Reference proteome</keyword>
<evidence type="ECO:0000259" key="6">
    <source>
        <dbReference type="PROSITE" id="PS50850"/>
    </source>
</evidence>
<evidence type="ECO:0000256" key="3">
    <source>
        <dbReference type="ARBA" id="ARBA00022989"/>
    </source>
</evidence>
<gene>
    <name evidence="7" type="ORF">BJ999_008202</name>
</gene>
<dbReference type="InterPro" id="IPR036259">
    <property type="entry name" value="MFS_trans_sf"/>
</dbReference>
<organism evidence="7 8">
    <name type="scientific">Actinomadura citrea</name>
    <dbReference type="NCBI Taxonomy" id="46158"/>
    <lineage>
        <taxon>Bacteria</taxon>
        <taxon>Bacillati</taxon>
        <taxon>Actinomycetota</taxon>
        <taxon>Actinomycetes</taxon>
        <taxon>Streptosporangiales</taxon>
        <taxon>Thermomonosporaceae</taxon>
        <taxon>Actinomadura</taxon>
    </lineage>
</organism>
<feature type="transmembrane region" description="Helical" evidence="5">
    <location>
        <begin position="353"/>
        <end position="376"/>
    </location>
</feature>
<comment type="caution">
    <text evidence="7">The sequence shown here is derived from an EMBL/GenBank/DDBJ whole genome shotgun (WGS) entry which is preliminary data.</text>
</comment>
<feature type="transmembrane region" description="Helical" evidence="5">
    <location>
        <begin position="268"/>
        <end position="291"/>
    </location>
</feature>
<dbReference type="CDD" id="cd17321">
    <property type="entry name" value="MFS_MMR_MDR_like"/>
    <property type="match status" value="1"/>
</dbReference>
<accession>A0A7Y9GKB5</accession>
<feature type="transmembrane region" description="Helical" evidence="5">
    <location>
        <begin position="174"/>
        <end position="195"/>
    </location>
</feature>
<dbReference type="EMBL" id="JACCBT010000001">
    <property type="protein sequence ID" value="NYE17906.1"/>
    <property type="molecule type" value="Genomic_DNA"/>
</dbReference>
<keyword evidence="4 5" id="KW-0472">Membrane</keyword>